<accession>A0A1J6I602</accession>
<comment type="caution">
    <text evidence="5">The sequence shown here is derived from an EMBL/GenBank/DDBJ whole genome shotgun (WGS) entry which is preliminary data.</text>
</comment>
<dbReference type="GO" id="GO:0003700">
    <property type="term" value="F:DNA-binding transcription factor activity"/>
    <property type="evidence" value="ECO:0007669"/>
    <property type="project" value="InterPro"/>
</dbReference>
<dbReference type="PROSITE" id="PS01124">
    <property type="entry name" value="HTH_ARAC_FAMILY_2"/>
    <property type="match status" value="1"/>
</dbReference>
<dbReference type="InterPro" id="IPR018060">
    <property type="entry name" value="HTH_AraC"/>
</dbReference>
<keyword evidence="2" id="KW-0238">DNA-binding</keyword>
<name>A0A1J6I602_9HYPH</name>
<dbReference type="RefSeq" id="WP_071631155.1">
    <property type="nucleotide sequence ID" value="NZ_JBCAUP010000017.1"/>
</dbReference>
<dbReference type="PANTHER" id="PTHR46796">
    <property type="entry name" value="HTH-TYPE TRANSCRIPTIONAL ACTIVATOR RHAS-RELATED"/>
    <property type="match status" value="1"/>
</dbReference>
<dbReference type="SUPFAM" id="SSF46689">
    <property type="entry name" value="Homeodomain-like"/>
    <property type="match status" value="2"/>
</dbReference>
<dbReference type="Pfam" id="PF12833">
    <property type="entry name" value="HTH_18"/>
    <property type="match status" value="1"/>
</dbReference>
<evidence type="ECO:0000256" key="3">
    <source>
        <dbReference type="ARBA" id="ARBA00023163"/>
    </source>
</evidence>
<evidence type="ECO:0000256" key="2">
    <source>
        <dbReference type="ARBA" id="ARBA00023125"/>
    </source>
</evidence>
<dbReference type="Gene3D" id="1.10.10.60">
    <property type="entry name" value="Homeodomain-like"/>
    <property type="match status" value="2"/>
</dbReference>
<reference evidence="5 6" key="1">
    <citation type="submission" date="2016-10" db="EMBL/GenBank/DDBJ databases">
        <title>The Draft Genome Sequence of the Potato Rhizosphere Bacteria Ochrobactrum sp. IPA7.2.</title>
        <authorList>
            <person name="Gogoleva N.E."/>
            <person name="Khlopko Y.A."/>
            <person name="Burygin G.L."/>
            <person name="Plotnikov A.O."/>
        </authorList>
    </citation>
    <scope>NUCLEOTIDE SEQUENCE [LARGE SCALE GENOMIC DNA]</scope>
    <source>
        <strain evidence="5 6">IPA7.2</strain>
    </source>
</reference>
<dbReference type="PANTHER" id="PTHR46796:SF6">
    <property type="entry name" value="ARAC SUBFAMILY"/>
    <property type="match status" value="1"/>
</dbReference>
<evidence type="ECO:0000256" key="1">
    <source>
        <dbReference type="ARBA" id="ARBA00023015"/>
    </source>
</evidence>
<evidence type="ECO:0000313" key="6">
    <source>
        <dbReference type="Proteomes" id="UP000182985"/>
    </source>
</evidence>
<organism evidence="5 6">
    <name type="scientific">Brucella cytisi</name>
    <dbReference type="NCBI Taxonomy" id="407152"/>
    <lineage>
        <taxon>Bacteria</taxon>
        <taxon>Pseudomonadati</taxon>
        <taxon>Pseudomonadota</taxon>
        <taxon>Alphaproteobacteria</taxon>
        <taxon>Hyphomicrobiales</taxon>
        <taxon>Brucellaceae</taxon>
        <taxon>Brucella/Ochrobactrum group</taxon>
        <taxon>Brucella</taxon>
    </lineage>
</organism>
<keyword evidence="3" id="KW-0804">Transcription</keyword>
<dbReference type="InterPro" id="IPR009057">
    <property type="entry name" value="Homeodomain-like_sf"/>
</dbReference>
<keyword evidence="1" id="KW-0805">Transcription regulation</keyword>
<dbReference type="EMBL" id="MOEC01000005">
    <property type="protein sequence ID" value="OIS94338.1"/>
    <property type="molecule type" value="Genomic_DNA"/>
</dbReference>
<dbReference type="InterPro" id="IPR018062">
    <property type="entry name" value="HTH_AraC-typ_CS"/>
</dbReference>
<keyword evidence="6" id="KW-1185">Reference proteome</keyword>
<sequence>MVSVLDFEMGPKKGVAGDMTKGTTDVRKFPLDETHCFDQLETCRILQSSANLDWPQVYVSKQIEDPNEGTFLGSPHLFISLTRSGPARVFFDIKAQRSYVRLHPGQMNILAPDEPARVRWERRVHTTHLYLRDSLLAEVAADFSSKSPKPIEIISKLAFVDTLLEGLVNAICDATDWDMEGLYVDHLARATACHLIRKYSDLSFRPIGKEIAGQLTHTQMANFRDAIEAEMSKKLTLADLAEGSGLSTSHFAHLFKQTTGRTPYQYLLHSRIGRARYLLTKSTLPLGQIAAECGFADQVHFTRVFSKIVGQPPASYRKLATQ</sequence>
<dbReference type="InterPro" id="IPR020449">
    <property type="entry name" value="Tscrpt_reg_AraC-type_HTH"/>
</dbReference>
<evidence type="ECO:0000313" key="5">
    <source>
        <dbReference type="EMBL" id="OIS94338.1"/>
    </source>
</evidence>
<dbReference type="OrthoDB" id="9806208at2"/>
<dbReference type="GO" id="GO:0043565">
    <property type="term" value="F:sequence-specific DNA binding"/>
    <property type="evidence" value="ECO:0007669"/>
    <property type="project" value="InterPro"/>
</dbReference>
<dbReference type="PROSITE" id="PS00041">
    <property type="entry name" value="HTH_ARAC_FAMILY_1"/>
    <property type="match status" value="1"/>
</dbReference>
<dbReference type="SMART" id="SM00342">
    <property type="entry name" value="HTH_ARAC"/>
    <property type="match status" value="1"/>
</dbReference>
<proteinExistence type="predicted"/>
<dbReference type="InterPro" id="IPR050204">
    <property type="entry name" value="AraC_XylS_family_regulators"/>
</dbReference>
<dbReference type="Proteomes" id="UP000182985">
    <property type="component" value="Unassembled WGS sequence"/>
</dbReference>
<evidence type="ECO:0000259" key="4">
    <source>
        <dbReference type="PROSITE" id="PS01124"/>
    </source>
</evidence>
<dbReference type="PRINTS" id="PR00032">
    <property type="entry name" value="HTHARAC"/>
</dbReference>
<protein>
    <recommendedName>
        <fullName evidence="4">HTH araC/xylS-type domain-containing protein</fullName>
    </recommendedName>
</protein>
<gene>
    <name evidence="5" type="ORF">BLA27_07470</name>
</gene>
<feature type="domain" description="HTH araC/xylS-type" evidence="4">
    <location>
        <begin position="221"/>
        <end position="319"/>
    </location>
</feature>
<dbReference type="AlphaFoldDB" id="A0A1J6I602"/>